<dbReference type="GO" id="GO:0019843">
    <property type="term" value="F:rRNA binding"/>
    <property type="evidence" value="ECO:0007669"/>
    <property type="project" value="UniProtKB-UniRule"/>
</dbReference>
<feature type="binding site" evidence="10">
    <location>
        <position position="24"/>
    </location>
    <ligand>
        <name>Zn(2+)</name>
        <dbReference type="ChEBI" id="CHEBI:29105"/>
    </ligand>
</feature>
<keyword evidence="14" id="KW-1185">Reference proteome</keyword>
<evidence type="ECO:0000256" key="1">
    <source>
        <dbReference type="ARBA" id="ARBA00022723"/>
    </source>
</evidence>
<dbReference type="GO" id="GO:0008270">
    <property type="term" value="F:zinc ion binding"/>
    <property type="evidence" value="ECO:0007669"/>
    <property type="project" value="UniProtKB-UniRule"/>
</dbReference>
<proteinExistence type="inferred from homology"/>
<dbReference type="Pfam" id="PF00253">
    <property type="entry name" value="Ribosomal_S14"/>
    <property type="match status" value="1"/>
</dbReference>
<dbReference type="PROSITE" id="PS00527">
    <property type="entry name" value="RIBOSOMAL_S14"/>
    <property type="match status" value="1"/>
</dbReference>
<comment type="subunit">
    <text evidence="8 10">Part of the 30S ribosomal subunit. Contacts proteins S3 and S10.</text>
</comment>
<evidence type="ECO:0000256" key="9">
    <source>
        <dbReference type="ARBA" id="ARBA00060857"/>
    </source>
</evidence>
<dbReference type="NCBIfam" id="NF005974">
    <property type="entry name" value="PRK08061.1"/>
    <property type="match status" value="1"/>
</dbReference>
<dbReference type="InterPro" id="IPR001209">
    <property type="entry name" value="Ribosomal_uS14"/>
</dbReference>
<evidence type="ECO:0000256" key="7">
    <source>
        <dbReference type="ARBA" id="ARBA00035167"/>
    </source>
</evidence>
<comment type="function">
    <text evidence="10">Binds 16S rRNA, required for the assembly of 30S particles and may also be responsible for determining the conformation of the 16S rRNA at the A site.</text>
</comment>
<comment type="cofactor">
    <cofactor evidence="10">
        <name>Zn(2+)</name>
        <dbReference type="ChEBI" id="CHEBI:29105"/>
    </cofactor>
    <text evidence="10">Binds 1 zinc ion per subunit.</text>
</comment>
<comment type="similarity">
    <text evidence="9 10">Belongs to the universal ribosomal protein uS14 family. Zinc-binding uS14 subfamily.</text>
</comment>
<evidence type="ECO:0000313" key="14">
    <source>
        <dbReference type="Proteomes" id="UP000323392"/>
    </source>
</evidence>
<keyword evidence="2 10" id="KW-0699">rRNA-binding</keyword>
<dbReference type="GO" id="GO:0005737">
    <property type="term" value="C:cytoplasm"/>
    <property type="evidence" value="ECO:0007669"/>
    <property type="project" value="UniProtKB-ARBA"/>
</dbReference>
<dbReference type="Proteomes" id="UP000323392">
    <property type="component" value="Unassembled WGS sequence"/>
</dbReference>
<evidence type="ECO:0000256" key="8">
    <source>
        <dbReference type="ARBA" id="ARBA00047110"/>
    </source>
</evidence>
<dbReference type="GO" id="GO:0015935">
    <property type="term" value="C:small ribosomal subunit"/>
    <property type="evidence" value="ECO:0007669"/>
    <property type="project" value="TreeGrafter"/>
</dbReference>
<dbReference type="PATRIC" id="fig|1121328.3.peg.67"/>
<feature type="binding site" evidence="10">
    <location>
        <position position="27"/>
    </location>
    <ligand>
        <name>Zn(2+)</name>
        <dbReference type="ChEBI" id="CHEBI:29105"/>
    </ligand>
</feature>
<keyword evidence="1 10" id="KW-0479">Metal-binding</keyword>
<gene>
    <name evidence="10" type="primary">rpsZ</name>
    <name evidence="10" type="synonym">rpsN</name>
    <name evidence="11" type="ORF">JWYL7_0067</name>
    <name evidence="12" type="ORF">SAMN05661008_01721</name>
</gene>
<name>A0A150FMY9_CLOPD</name>
<dbReference type="Proteomes" id="UP000092605">
    <property type="component" value="Unassembled WGS sequence"/>
</dbReference>
<evidence type="ECO:0000313" key="12">
    <source>
        <dbReference type="EMBL" id="SHL23437.1"/>
    </source>
</evidence>
<accession>A0A150FMY9</accession>
<dbReference type="GO" id="GO:0003735">
    <property type="term" value="F:structural constituent of ribosome"/>
    <property type="evidence" value="ECO:0007669"/>
    <property type="project" value="InterPro"/>
</dbReference>
<dbReference type="EMBL" id="FRBG01000017">
    <property type="protein sequence ID" value="SHL23437.1"/>
    <property type="molecule type" value="Genomic_DNA"/>
</dbReference>
<keyword evidence="5 10" id="KW-0689">Ribosomal protein</keyword>
<evidence type="ECO:0000256" key="5">
    <source>
        <dbReference type="ARBA" id="ARBA00022980"/>
    </source>
</evidence>
<keyword evidence="4 10" id="KW-0694">RNA-binding</keyword>
<dbReference type="PANTHER" id="PTHR19836:SF19">
    <property type="entry name" value="SMALL RIBOSOMAL SUBUNIT PROTEIN US14M"/>
    <property type="match status" value="1"/>
</dbReference>
<dbReference type="InterPro" id="IPR023053">
    <property type="entry name" value="Ribosomal_uS14_bact"/>
</dbReference>
<evidence type="ECO:0000256" key="3">
    <source>
        <dbReference type="ARBA" id="ARBA00022833"/>
    </source>
</evidence>
<evidence type="ECO:0000256" key="2">
    <source>
        <dbReference type="ARBA" id="ARBA00022730"/>
    </source>
</evidence>
<dbReference type="InterPro" id="IPR043140">
    <property type="entry name" value="Ribosomal_uS14_sf"/>
</dbReference>
<evidence type="ECO:0000313" key="13">
    <source>
        <dbReference type="Proteomes" id="UP000092605"/>
    </source>
</evidence>
<feature type="binding site" evidence="10">
    <location>
        <position position="43"/>
    </location>
    <ligand>
        <name>Zn(2+)</name>
        <dbReference type="ChEBI" id="CHEBI:29105"/>
    </ligand>
</feature>
<evidence type="ECO:0000256" key="10">
    <source>
        <dbReference type="HAMAP-Rule" id="MF_01364"/>
    </source>
</evidence>
<dbReference type="HAMAP" id="MF_01364_B">
    <property type="entry name" value="Ribosomal_uS14_2_B"/>
    <property type="match status" value="1"/>
</dbReference>
<dbReference type="STRING" id="1121328.JWYL7_0067"/>
<comment type="caution">
    <text evidence="11">The sequence shown here is derived from an EMBL/GenBank/DDBJ whole genome shotgun (WGS) entry which is preliminary data.</text>
</comment>
<feature type="binding site" evidence="10">
    <location>
        <position position="40"/>
    </location>
    <ligand>
        <name>Zn(2+)</name>
        <dbReference type="ChEBI" id="CHEBI:29105"/>
    </ligand>
</feature>
<dbReference type="OrthoDB" id="9810484at2"/>
<keyword evidence="3 10" id="KW-0862">Zinc</keyword>
<dbReference type="GO" id="GO:0006412">
    <property type="term" value="P:translation"/>
    <property type="evidence" value="ECO:0007669"/>
    <property type="project" value="UniProtKB-UniRule"/>
</dbReference>
<reference evidence="11 13" key="1">
    <citation type="submission" date="2016-02" db="EMBL/GenBank/DDBJ databases">
        <title>Draft genome sequence for Clostridium paradoxum JW-YL-7.</title>
        <authorList>
            <person name="Utturkar S.M."/>
            <person name="Lancaster A."/>
            <person name="Poole F.L."/>
            <person name="Adams M.W."/>
            <person name="Brown S.D."/>
        </authorList>
    </citation>
    <scope>NUCLEOTIDE SEQUENCE [LARGE SCALE GENOMIC DNA]</scope>
    <source>
        <strain evidence="11 13">JW-YL-7</strain>
    </source>
</reference>
<sequence length="61" mass="7232">MARKAMIVKQQRKQKYKTREYTRCTICGRPHAVLRKFGICRICFRELAYKGQIPGVKKASW</sequence>
<keyword evidence="6 10" id="KW-0687">Ribonucleoprotein</keyword>
<dbReference type="SUPFAM" id="SSF57716">
    <property type="entry name" value="Glucocorticoid receptor-like (DNA-binding domain)"/>
    <property type="match status" value="1"/>
</dbReference>
<dbReference type="FunFam" id="4.10.830.10:FF:000001">
    <property type="entry name" value="30S ribosomal protein S14 type Z"/>
    <property type="match status" value="1"/>
</dbReference>
<evidence type="ECO:0000256" key="6">
    <source>
        <dbReference type="ARBA" id="ARBA00023274"/>
    </source>
</evidence>
<dbReference type="PANTHER" id="PTHR19836">
    <property type="entry name" value="30S RIBOSOMAL PROTEIN S14"/>
    <property type="match status" value="1"/>
</dbReference>
<dbReference type="Gene3D" id="4.10.830.10">
    <property type="entry name" value="30s Ribosomal Protein S14, Chain N"/>
    <property type="match status" value="1"/>
</dbReference>
<dbReference type="EMBL" id="LSFY01000001">
    <property type="protein sequence ID" value="KXZ38994.1"/>
    <property type="molecule type" value="Genomic_DNA"/>
</dbReference>
<organism evidence="11 13">
    <name type="scientific">Alkalithermobacter thermoalcaliphilus JW-YL-7 = DSM 7308</name>
    <dbReference type="NCBI Taxonomy" id="1121328"/>
    <lineage>
        <taxon>Bacteria</taxon>
        <taxon>Bacillati</taxon>
        <taxon>Bacillota</taxon>
        <taxon>Clostridia</taxon>
        <taxon>Peptostreptococcales</taxon>
        <taxon>Tepidibacteraceae</taxon>
        <taxon>Alkalithermobacter</taxon>
    </lineage>
</organism>
<evidence type="ECO:0000313" key="11">
    <source>
        <dbReference type="EMBL" id="KXZ38994.1"/>
    </source>
</evidence>
<evidence type="ECO:0000256" key="4">
    <source>
        <dbReference type="ARBA" id="ARBA00022884"/>
    </source>
</evidence>
<dbReference type="AlphaFoldDB" id="A0A150FMY9"/>
<reference evidence="12 14" key="2">
    <citation type="submission" date="2016-11" db="EMBL/GenBank/DDBJ databases">
        <authorList>
            <person name="Varghese N."/>
            <person name="Submissions S."/>
        </authorList>
    </citation>
    <scope>NUCLEOTIDE SEQUENCE [LARGE SCALE GENOMIC DNA]</scope>
    <source>
        <strain evidence="12 14">DSM 7308</strain>
    </source>
</reference>
<dbReference type="RefSeq" id="WP_066067365.1">
    <property type="nucleotide sequence ID" value="NZ_FRBG01000017.1"/>
</dbReference>
<dbReference type="InterPro" id="IPR018271">
    <property type="entry name" value="Ribosomal_uS14_CS"/>
</dbReference>
<protein>
    <recommendedName>
        <fullName evidence="7 10">Small ribosomal subunit protein uS14</fullName>
    </recommendedName>
</protein>